<evidence type="ECO:0000313" key="2">
    <source>
        <dbReference type="EMBL" id="OJD18977.1"/>
    </source>
</evidence>
<name>A0A1J9PRD4_9EURO</name>
<keyword evidence="3" id="KW-1185">Reference proteome</keyword>
<evidence type="ECO:0000313" key="3">
    <source>
        <dbReference type="Proteomes" id="UP000182235"/>
    </source>
</evidence>
<gene>
    <name evidence="2" type="ORF">AJ78_01005</name>
</gene>
<organism evidence="2 3">
    <name type="scientific">Emergomyces pasteurianus Ep9510</name>
    <dbReference type="NCBI Taxonomy" id="1447872"/>
    <lineage>
        <taxon>Eukaryota</taxon>
        <taxon>Fungi</taxon>
        <taxon>Dikarya</taxon>
        <taxon>Ascomycota</taxon>
        <taxon>Pezizomycotina</taxon>
        <taxon>Eurotiomycetes</taxon>
        <taxon>Eurotiomycetidae</taxon>
        <taxon>Onygenales</taxon>
        <taxon>Ajellomycetaceae</taxon>
        <taxon>Emergomyces</taxon>
    </lineage>
</organism>
<dbReference type="AlphaFoldDB" id="A0A1J9PRD4"/>
<dbReference type="EMBL" id="LGRN01000020">
    <property type="protein sequence ID" value="OJD18977.1"/>
    <property type="molecule type" value="Genomic_DNA"/>
</dbReference>
<dbReference type="VEuPathDB" id="FungiDB:AJ78_01005"/>
<dbReference type="OrthoDB" id="10066232at2759"/>
<protein>
    <submittedName>
        <fullName evidence="2">Uncharacterized protein</fullName>
    </submittedName>
</protein>
<feature type="region of interest" description="Disordered" evidence="1">
    <location>
        <begin position="1"/>
        <end position="21"/>
    </location>
</feature>
<dbReference type="Proteomes" id="UP000182235">
    <property type="component" value="Unassembled WGS sequence"/>
</dbReference>
<accession>A0A1J9PRD4</accession>
<comment type="caution">
    <text evidence="2">The sequence shown here is derived from an EMBL/GenBank/DDBJ whole genome shotgun (WGS) entry which is preliminary data.</text>
</comment>
<sequence length="217" mass="24650">MSQAEQPDGSSKAKYFGKTSPTDLRDLQRNAASATPDPLAKAASYLEQAFSGMKTAWIGGWALNLRGSRRETHDLDFLVLVSSVVEVSCFGQIQLGDISISQTSWRDPGEDVRSTHLTLRMRNLYESITPSFQTPQGDRVNVIHTTWQVETKLTTWFGRRKESDFQDLEFLLLNYGSEIVKWSQFLDKSMGETFYSIYDVVTEDKERCKDVKKTLSL</sequence>
<reference evidence="2 3" key="1">
    <citation type="submission" date="2015-07" db="EMBL/GenBank/DDBJ databases">
        <title>Emmonsia species relationships and genome sequence.</title>
        <authorList>
            <consortium name="The Broad Institute Genomics Platform"/>
            <person name="Cuomo C.A."/>
            <person name="Munoz J.F."/>
            <person name="Imamovic A."/>
            <person name="Priest M.E."/>
            <person name="Young S."/>
            <person name="Clay O.K."/>
            <person name="McEwen J.G."/>
        </authorList>
    </citation>
    <scope>NUCLEOTIDE SEQUENCE [LARGE SCALE GENOMIC DNA]</scope>
    <source>
        <strain evidence="2 3">UAMH 9510</strain>
    </source>
</reference>
<dbReference type="STRING" id="1447872.A0A1J9PRD4"/>
<evidence type="ECO:0000256" key="1">
    <source>
        <dbReference type="SAM" id="MobiDB-lite"/>
    </source>
</evidence>
<proteinExistence type="predicted"/>